<dbReference type="PANTHER" id="PTHR43132">
    <property type="entry name" value="ARSENICAL RESISTANCE OPERON REPRESSOR ARSR-RELATED"/>
    <property type="match status" value="1"/>
</dbReference>
<dbReference type="Gene3D" id="1.10.10.10">
    <property type="entry name" value="Winged helix-like DNA-binding domain superfamily/Winged helix DNA-binding domain"/>
    <property type="match status" value="1"/>
</dbReference>
<dbReference type="InterPro" id="IPR036388">
    <property type="entry name" value="WH-like_DNA-bd_sf"/>
</dbReference>
<comment type="caution">
    <text evidence="5">The sequence shown here is derived from an EMBL/GenBank/DDBJ whole genome shotgun (WGS) entry which is preliminary data.</text>
</comment>
<accession>A0A7W9WWM0</accession>
<keyword evidence="6" id="KW-1185">Reference proteome</keyword>
<proteinExistence type="predicted"/>
<dbReference type="AlphaFoldDB" id="A0A7W9WWM0"/>
<dbReference type="InterPro" id="IPR011991">
    <property type="entry name" value="ArsR-like_HTH"/>
</dbReference>
<dbReference type="Proteomes" id="UP000571554">
    <property type="component" value="Unassembled WGS sequence"/>
</dbReference>
<evidence type="ECO:0000259" key="4">
    <source>
        <dbReference type="PROSITE" id="PS50987"/>
    </source>
</evidence>
<evidence type="ECO:0000256" key="3">
    <source>
        <dbReference type="ARBA" id="ARBA00023163"/>
    </source>
</evidence>
<dbReference type="GO" id="GO:0003677">
    <property type="term" value="F:DNA binding"/>
    <property type="evidence" value="ECO:0007669"/>
    <property type="project" value="UniProtKB-KW"/>
</dbReference>
<keyword evidence="1" id="KW-0805">Transcription regulation</keyword>
<keyword evidence="2 5" id="KW-0238">DNA-binding</keyword>
<evidence type="ECO:0000256" key="2">
    <source>
        <dbReference type="ARBA" id="ARBA00023125"/>
    </source>
</evidence>
<evidence type="ECO:0000313" key="6">
    <source>
        <dbReference type="Proteomes" id="UP000571554"/>
    </source>
</evidence>
<dbReference type="EMBL" id="JACHBW010000023">
    <property type="protein sequence ID" value="MBB6106168.1"/>
    <property type="molecule type" value="Genomic_DNA"/>
</dbReference>
<keyword evidence="3" id="KW-0804">Transcription</keyword>
<protein>
    <submittedName>
        <fullName evidence="5">DNA-binding transcriptional ArsR family regulator</fullName>
    </submittedName>
</protein>
<gene>
    <name evidence="5" type="ORF">F4827_006039</name>
</gene>
<dbReference type="NCBIfam" id="NF033788">
    <property type="entry name" value="HTH_metalloreg"/>
    <property type="match status" value="1"/>
</dbReference>
<dbReference type="InterPro" id="IPR001845">
    <property type="entry name" value="HTH_ArsR_DNA-bd_dom"/>
</dbReference>
<dbReference type="PANTHER" id="PTHR43132:SF2">
    <property type="entry name" value="ARSENICAL RESISTANCE OPERON REPRESSOR ARSR-RELATED"/>
    <property type="match status" value="1"/>
</dbReference>
<evidence type="ECO:0000256" key="1">
    <source>
        <dbReference type="ARBA" id="ARBA00023015"/>
    </source>
</evidence>
<dbReference type="PRINTS" id="PR00778">
    <property type="entry name" value="HTHARSR"/>
</dbReference>
<dbReference type="SMART" id="SM00418">
    <property type="entry name" value="HTH_ARSR"/>
    <property type="match status" value="1"/>
</dbReference>
<feature type="domain" description="HTH arsR-type" evidence="4">
    <location>
        <begin position="20"/>
        <end position="117"/>
    </location>
</feature>
<organism evidence="5 6">
    <name type="scientific">Paraburkholderia bannensis</name>
    <dbReference type="NCBI Taxonomy" id="765414"/>
    <lineage>
        <taxon>Bacteria</taxon>
        <taxon>Pseudomonadati</taxon>
        <taxon>Pseudomonadota</taxon>
        <taxon>Betaproteobacteria</taxon>
        <taxon>Burkholderiales</taxon>
        <taxon>Burkholderiaceae</taxon>
        <taxon>Paraburkholderia</taxon>
    </lineage>
</organism>
<dbReference type="PROSITE" id="PS50987">
    <property type="entry name" value="HTH_ARSR_2"/>
    <property type="match status" value="1"/>
</dbReference>
<dbReference type="InterPro" id="IPR051011">
    <property type="entry name" value="Metal_resp_trans_reg"/>
</dbReference>
<dbReference type="Pfam" id="PF12840">
    <property type="entry name" value="HTH_20"/>
    <property type="match status" value="1"/>
</dbReference>
<dbReference type="CDD" id="cd00090">
    <property type="entry name" value="HTH_ARSR"/>
    <property type="match status" value="1"/>
</dbReference>
<sequence>MQTIGPGLRYLAVSKYFEYIGNMEEKDIVRALAALAHDLRLRVFRMLVVAGPEGLTPGTVAAQLDVPNATLSFHLKELMNAGLVTQERDGRTLIYRAAYDQMNAVLGFLTENCCQGQSCLSPSAGSCQC</sequence>
<dbReference type="InterPro" id="IPR036390">
    <property type="entry name" value="WH_DNA-bd_sf"/>
</dbReference>
<dbReference type="GO" id="GO:0003700">
    <property type="term" value="F:DNA-binding transcription factor activity"/>
    <property type="evidence" value="ECO:0007669"/>
    <property type="project" value="InterPro"/>
</dbReference>
<name>A0A7W9WWM0_9BURK</name>
<evidence type="ECO:0000313" key="5">
    <source>
        <dbReference type="EMBL" id="MBB6106168.1"/>
    </source>
</evidence>
<dbReference type="SUPFAM" id="SSF46785">
    <property type="entry name" value="Winged helix' DNA-binding domain"/>
    <property type="match status" value="1"/>
</dbReference>
<reference evidence="5 6" key="1">
    <citation type="submission" date="2020-08" db="EMBL/GenBank/DDBJ databases">
        <title>Above-ground endophytic microbial communities from plants in different locations in the United States.</title>
        <authorList>
            <person name="Frank C."/>
        </authorList>
    </citation>
    <scope>NUCLEOTIDE SEQUENCE [LARGE SCALE GENOMIC DNA]</scope>
    <source>
        <strain evidence="5 6">WP4_2_2</strain>
    </source>
</reference>